<gene>
    <name evidence="11" type="ORF">AABB24_035441</name>
</gene>
<evidence type="ECO:0000256" key="6">
    <source>
        <dbReference type="ARBA" id="ARBA00022884"/>
    </source>
</evidence>
<dbReference type="EMBL" id="JBJKTR010000021">
    <property type="protein sequence ID" value="KAL3327774.1"/>
    <property type="molecule type" value="Genomic_DNA"/>
</dbReference>
<dbReference type="PROSITE" id="PS50102">
    <property type="entry name" value="RRM"/>
    <property type="match status" value="2"/>
</dbReference>
<keyword evidence="4" id="KW-0507">mRNA processing</keyword>
<dbReference type="Pfam" id="PF00076">
    <property type="entry name" value="RRM_1"/>
    <property type="match status" value="2"/>
</dbReference>
<evidence type="ECO:0000256" key="7">
    <source>
        <dbReference type="ARBA" id="ARBA00023274"/>
    </source>
</evidence>
<dbReference type="PANTHER" id="PTHR48025">
    <property type="entry name" value="OS02G0815200 PROTEIN"/>
    <property type="match status" value="1"/>
</dbReference>
<comment type="caution">
    <text evidence="11">The sequence shown here is derived from an EMBL/GenBank/DDBJ whole genome shotgun (WGS) entry which is preliminary data.</text>
</comment>
<keyword evidence="7" id="KW-0687">Ribonucleoprotein</keyword>
<feature type="domain" description="RRM" evidence="10">
    <location>
        <begin position="229"/>
        <end position="307"/>
    </location>
</feature>
<evidence type="ECO:0000256" key="2">
    <source>
        <dbReference type="ARBA" id="ARBA00022528"/>
    </source>
</evidence>
<name>A0ABD2R7R8_9SOLN</name>
<protein>
    <recommendedName>
        <fullName evidence="10">RRM domain-containing protein</fullName>
    </recommendedName>
</protein>
<dbReference type="SUPFAM" id="SSF54928">
    <property type="entry name" value="RNA-binding domain, RBD"/>
    <property type="match status" value="2"/>
</dbReference>
<dbReference type="Gene3D" id="3.30.70.330">
    <property type="match status" value="2"/>
</dbReference>
<comment type="subcellular location">
    <subcellularLocation>
        <location evidence="1">Plastid</location>
        <location evidence="1">Chloroplast</location>
    </subcellularLocation>
</comment>
<reference evidence="11 12" key="1">
    <citation type="submission" date="2024-05" db="EMBL/GenBank/DDBJ databases">
        <title>De novo assembly of an allotetraploid wild potato.</title>
        <authorList>
            <person name="Hosaka A.J."/>
        </authorList>
    </citation>
    <scope>NUCLEOTIDE SEQUENCE [LARGE SCALE GENOMIC DNA]</scope>
    <source>
        <tissue evidence="11">Young leaves</tissue>
    </source>
</reference>
<dbReference type="InterPro" id="IPR035979">
    <property type="entry name" value="RBD_domain_sf"/>
</dbReference>
<dbReference type="CDD" id="cd21608">
    <property type="entry name" value="RRM2_NsCP33_like"/>
    <property type="match status" value="1"/>
</dbReference>
<feature type="non-terminal residue" evidence="11">
    <location>
        <position position="1"/>
    </location>
</feature>
<evidence type="ECO:0000256" key="9">
    <source>
        <dbReference type="SAM" id="MobiDB-lite"/>
    </source>
</evidence>
<dbReference type="GO" id="GO:0003723">
    <property type="term" value="F:RNA binding"/>
    <property type="evidence" value="ECO:0007669"/>
    <property type="project" value="UniProtKB-UniRule"/>
</dbReference>
<accession>A0ABD2R7R8</accession>
<feature type="region of interest" description="Disordered" evidence="9">
    <location>
        <begin position="196"/>
        <end position="225"/>
    </location>
</feature>
<evidence type="ECO:0000259" key="10">
    <source>
        <dbReference type="PROSITE" id="PS50102"/>
    </source>
</evidence>
<dbReference type="GO" id="GO:0006397">
    <property type="term" value="P:mRNA processing"/>
    <property type="evidence" value="ECO:0007669"/>
    <property type="project" value="UniProtKB-KW"/>
</dbReference>
<dbReference type="GO" id="GO:1990904">
    <property type="term" value="C:ribonucleoprotein complex"/>
    <property type="evidence" value="ECO:0007669"/>
    <property type="project" value="UniProtKB-KW"/>
</dbReference>
<evidence type="ECO:0000313" key="12">
    <source>
        <dbReference type="Proteomes" id="UP001627284"/>
    </source>
</evidence>
<sequence length="314" mass="33964">NTLRLHNSFASIKTLSSKFSSTPSPMASSSSSSLHFLSLTPQTLPKPTSQTTSISFFSLPPSSLNLSLSSSSTPRYFESSRFVRKVTLSDFDQIEEVEAGDDDDEGGLSDEGASYEDRNANPDLKIFVGNLPFSVDSASLAELFERAGDVEMVEVIYDKLTGRSRGFGFVTMSSKEAVEAACQQFNGYEIDGRALRVNSGPAPPKRENSFGGNSSYQGGRGGGSMDSSNRVYVGNLAWSVDQQQLETLFSEQGKVVDAKVVYDRDSGRSRGFGFVTYSSAKEVNDAIESLDGVDLGGRAIRVSPAEARPPRRQF</sequence>
<dbReference type="PANTHER" id="PTHR48025:SF1">
    <property type="entry name" value="RRM DOMAIN-CONTAINING PROTEIN"/>
    <property type="match status" value="1"/>
</dbReference>
<organism evidence="11 12">
    <name type="scientific">Solanum stoloniferum</name>
    <dbReference type="NCBI Taxonomy" id="62892"/>
    <lineage>
        <taxon>Eukaryota</taxon>
        <taxon>Viridiplantae</taxon>
        <taxon>Streptophyta</taxon>
        <taxon>Embryophyta</taxon>
        <taxon>Tracheophyta</taxon>
        <taxon>Spermatophyta</taxon>
        <taxon>Magnoliopsida</taxon>
        <taxon>eudicotyledons</taxon>
        <taxon>Gunneridae</taxon>
        <taxon>Pentapetalae</taxon>
        <taxon>asterids</taxon>
        <taxon>lamiids</taxon>
        <taxon>Solanales</taxon>
        <taxon>Solanaceae</taxon>
        <taxon>Solanoideae</taxon>
        <taxon>Solaneae</taxon>
        <taxon>Solanum</taxon>
    </lineage>
</organism>
<dbReference type="InterPro" id="IPR000504">
    <property type="entry name" value="RRM_dom"/>
</dbReference>
<feature type="compositionally biased region" description="Acidic residues" evidence="9">
    <location>
        <begin position="94"/>
        <end position="108"/>
    </location>
</feature>
<dbReference type="AlphaFoldDB" id="A0ABD2R7R8"/>
<keyword evidence="12" id="KW-1185">Reference proteome</keyword>
<dbReference type="InterPro" id="IPR012677">
    <property type="entry name" value="Nucleotide-bd_a/b_plait_sf"/>
</dbReference>
<dbReference type="InterPro" id="IPR050502">
    <property type="entry name" value="Euk_RNA-bind_prot"/>
</dbReference>
<evidence type="ECO:0000256" key="8">
    <source>
        <dbReference type="PROSITE-ProRule" id="PRU00176"/>
    </source>
</evidence>
<keyword evidence="3" id="KW-0934">Plastid</keyword>
<keyword evidence="5" id="KW-0677">Repeat</keyword>
<evidence type="ECO:0000256" key="1">
    <source>
        <dbReference type="ARBA" id="ARBA00004229"/>
    </source>
</evidence>
<dbReference type="GO" id="GO:0009507">
    <property type="term" value="C:chloroplast"/>
    <property type="evidence" value="ECO:0007669"/>
    <property type="project" value="UniProtKB-SubCell"/>
</dbReference>
<dbReference type="SMART" id="SM00360">
    <property type="entry name" value="RRM"/>
    <property type="match status" value="2"/>
</dbReference>
<evidence type="ECO:0000256" key="5">
    <source>
        <dbReference type="ARBA" id="ARBA00022737"/>
    </source>
</evidence>
<evidence type="ECO:0000313" key="11">
    <source>
        <dbReference type="EMBL" id="KAL3327774.1"/>
    </source>
</evidence>
<evidence type="ECO:0000256" key="4">
    <source>
        <dbReference type="ARBA" id="ARBA00022664"/>
    </source>
</evidence>
<proteinExistence type="predicted"/>
<dbReference type="InterPro" id="IPR048289">
    <property type="entry name" value="RRM2_NsCP33-like"/>
</dbReference>
<dbReference type="Proteomes" id="UP001627284">
    <property type="component" value="Unassembled WGS sequence"/>
</dbReference>
<keyword evidence="2" id="KW-0150">Chloroplast</keyword>
<feature type="region of interest" description="Disordered" evidence="9">
    <location>
        <begin position="94"/>
        <end position="117"/>
    </location>
</feature>
<feature type="domain" description="RRM" evidence="10">
    <location>
        <begin position="124"/>
        <end position="202"/>
    </location>
</feature>
<keyword evidence="6 8" id="KW-0694">RNA-binding</keyword>
<evidence type="ECO:0000256" key="3">
    <source>
        <dbReference type="ARBA" id="ARBA00022640"/>
    </source>
</evidence>